<protein>
    <submittedName>
        <fullName evidence="1">Uncharacterized protein</fullName>
    </submittedName>
</protein>
<name>D0W3I6_NEICI</name>
<organism evidence="1 2">
    <name type="scientific">Neisseria cinerea ATCC 14685</name>
    <dbReference type="NCBI Taxonomy" id="546262"/>
    <lineage>
        <taxon>Bacteria</taxon>
        <taxon>Pseudomonadati</taxon>
        <taxon>Pseudomonadota</taxon>
        <taxon>Betaproteobacteria</taxon>
        <taxon>Neisseriales</taxon>
        <taxon>Neisseriaceae</taxon>
        <taxon>Neisseria</taxon>
    </lineage>
</organism>
<proteinExistence type="predicted"/>
<dbReference type="EMBL" id="ACDY02000006">
    <property type="protein sequence ID" value="EEZ71641.1"/>
    <property type="molecule type" value="Genomic_DNA"/>
</dbReference>
<evidence type="ECO:0000313" key="2">
    <source>
        <dbReference type="Proteomes" id="UP000003294"/>
    </source>
</evidence>
<gene>
    <name evidence="1" type="ORF">NEICINOT_04226</name>
</gene>
<reference evidence="1 2" key="1">
    <citation type="submission" date="2009-10" db="EMBL/GenBank/DDBJ databases">
        <authorList>
            <person name="Weinstock G."/>
            <person name="Sodergren E."/>
            <person name="Clifton S."/>
            <person name="Fulton L."/>
            <person name="Fulton B."/>
            <person name="Courtney L."/>
            <person name="Fronick C."/>
            <person name="Harrison M."/>
            <person name="Strong C."/>
            <person name="Farmer C."/>
            <person name="Delahaunty K."/>
            <person name="Markovic C."/>
            <person name="Hall O."/>
            <person name="Minx P."/>
            <person name="Tomlinson C."/>
            <person name="Mitreva M."/>
            <person name="Nelson J."/>
            <person name="Hou S."/>
            <person name="Wollam A."/>
            <person name="Pepin K.H."/>
            <person name="Johnson M."/>
            <person name="Bhonagiri V."/>
            <person name="Nash W.E."/>
            <person name="Warren W."/>
            <person name="Chinwalla A."/>
            <person name="Mardis E.R."/>
            <person name="Wilson R.K."/>
        </authorList>
    </citation>
    <scope>NUCLEOTIDE SEQUENCE [LARGE SCALE GENOMIC DNA]</scope>
    <source>
        <strain evidence="1 2">ATCC 14685</strain>
    </source>
</reference>
<accession>D0W3I6</accession>
<sequence length="47" mass="5260">MICLLFNAAAFIPMRVGIYRENKNFSAVMPAKAGIRKLKVTGTYPEQ</sequence>
<dbReference type="AlphaFoldDB" id="D0W3I6"/>
<dbReference type="Proteomes" id="UP000003294">
    <property type="component" value="Unassembled WGS sequence"/>
</dbReference>
<comment type="caution">
    <text evidence="1">The sequence shown here is derived from an EMBL/GenBank/DDBJ whole genome shotgun (WGS) entry which is preliminary data.</text>
</comment>
<evidence type="ECO:0000313" key="1">
    <source>
        <dbReference type="EMBL" id="EEZ71641.1"/>
    </source>
</evidence>